<dbReference type="Pfam" id="PF13692">
    <property type="entry name" value="Glyco_trans_1_4"/>
    <property type="match status" value="1"/>
</dbReference>
<dbReference type="PANTHER" id="PTHR12526:SF629">
    <property type="entry name" value="TEICHURONIC ACID BIOSYNTHESIS GLYCOSYLTRANSFERASE TUAH-RELATED"/>
    <property type="match status" value="1"/>
</dbReference>
<dbReference type="CDD" id="cd03801">
    <property type="entry name" value="GT4_PimA-like"/>
    <property type="match status" value="1"/>
</dbReference>
<accession>A0A1P9X477</accession>
<proteinExistence type="predicted"/>
<feature type="domain" description="Glycosyltransferase subfamily 4-like N-terminal" evidence="3">
    <location>
        <begin position="15"/>
        <end position="184"/>
    </location>
</feature>
<organism evidence="4 5">
    <name type="scientific">Spirosoma montaniterrae</name>
    <dbReference type="NCBI Taxonomy" id="1178516"/>
    <lineage>
        <taxon>Bacteria</taxon>
        <taxon>Pseudomonadati</taxon>
        <taxon>Bacteroidota</taxon>
        <taxon>Cytophagia</taxon>
        <taxon>Cytophagales</taxon>
        <taxon>Cytophagaceae</taxon>
        <taxon>Spirosoma</taxon>
    </lineage>
</organism>
<dbReference type="AlphaFoldDB" id="A0A1P9X477"/>
<dbReference type="STRING" id="1178516.AWR27_10165"/>
<name>A0A1P9X477_9BACT</name>
<evidence type="ECO:0000313" key="5">
    <source>
        <dbReference type="Proteomes" id="UP000187941"/>
    </source>
</evidence>
<dbReference type="PANTHER" id="PTHR12526">
    <property type="entry name" value="GLYCOSYLTRANSFERASE"/>
    <property type="match status" value="1"/>
</dbReference>
<reference evidence="4 5" key="1">
    <citation type="submission" date="2016-01" db="EMBL/GenBank/DDBJ databases">
        <authorList>
            <person name="Oliw E.H."/>
        </authorList>
    </citation>
    <scope>NUCLEOTIDE SEQUENCE [LARGE SCALE GENOMIC DNA]</scope>
    <source>
        <strain evidence="4 5">DY10</strain>
    </source>
</reference>
<evidence type="ECO:0000256" key="1">
    <source>
        <dbReference type="ARBA" id="ARBA00022676"/>
    </source>
</evidence>
<keyword evidence="5" id="KW-1185">Reference proteome</keyword>
<dbReference type="KEGG" id="smon:AWR27_10165"/>
<evidence type="ECO:0000256" key="2">
    <source>
        <dbReference type="ARBA" id="ARBA00022679"/>
    </source>
</evidence>
<gene>
    <name evidence="4" type="ORF">AWR27_10165</name>
</gene>
<evidence type="ECO:0000313" key="4">
    <source>
        <dbReference type="EMBL" id="AQG82421.1"/>
    </source>
</evidence>
<dbReference type="EMBL" id="CP014263">
    <property type="protein sequence ID" value="AQG82421.1"/>
    <property type="molecule type" value="Genomic_DNA"/>
</dbReference>
<sequence>MKKLLFIGHDANRAGAQYLLLHLLTYLRETGMQTGLVLSADGPLMADYERVTTVYRAFASGKANQSAGLPKRLLTKIGLKTTANGADNLPRLAELLQTLRAEQYDAIVANTIANGGLLRLLEPLGLPFVLYVHELETSIQIYTRPDDLTYELTYAAHVFCGSEAVQQNLIRHHGLNTANTSVLNSIIRTETLLTKLHAVDRQAVRQRLGISADAVVVGGCGNAEWRKGVDLFLLVARQVLNQRPDMHFVWVGVPDAGEETRRLRYDLDRMNMNDRVHMLPPGGDYLDYVACFDIFTLTSREDPYPLVMLEAGLNHNPVLSFAGSGGSSDFVGTDTGCLIPYADLSVMVTALIRLADNSDERIRLGAVFYDRALAHDVAVLAPKLLADLDTFVFHQPSSARYGNR</sequence>
<keyword evidence="2 4" id="KW-0808">Transferase</keyword>
<dbReference type="Gene3D" id="3.40.50.2000">
    <property type="entry name" value="Glycogen Phosphorylase B"/>
    <property type="match status" value="2"/>
</dbReference>
<evidence type="ECO:0000259" key="3">
    <source>
        <dbReference type="Pfam" id="PF13439"/>
    </source>
</evidence>
<dbReference type="SUPFAM" id="SSF53756">
    <property type="entry name" value="UDP-Glycosyltransferase/glycogen phosphorylase"/>
    <property type="match status" value="1"/>
</dbReference>
<dbReference type="Pfam" id="PF13439">
    <property type="entry name" value="Glyco_transf_4"/>
    <property type="match status" value="1"/>
</dbReference>
<dbReference type="OrthoDB" id="655095at2"/>
<dbReference type="GO" id="GO:0016757">
    <property type="term" value="F:glycosyltransferase activity"/>
    <property type="evidence" value="ECO:0007669"/>
    <property type="project" value="UniProtKB-KW"/>
</dbReference>
<dbReference type="Proteomes" id="UP000187941">
    <property type="component" value="Chromosome"/>
</dbReference>
<keyword evidence="1" id="KW-0328">Glycosyltransferase</keyword>
<protein>
    <submittedName>
        <fullName evidence="4">Glycosyl transferase group 1</fullName>
    </submittedName>
</protein>
<dbReference type="InterPro" id="IPR028098">
    <property type="entry name" value="Glyco_trans_4-like_N"/>
</dbReference>